<dbReference type="PANTHER" id="PTHR43280:SF30">
    <property type="entry name" value="MMSAB OPERON REGULATORY PROTEIN"/>
    <property type="match status" value="1"/>
</dbReference>
<comment type="caution">
    <text evidence="5">The sequence shown here is derived from an EMBL/GenBank/DDBJ whole genome shotgun (WGS) entry which is preliminary data.</text>
</comment>
<dbReference type="Pfam" id="PF02311">
    <property type="entry name" value="AraC_binding"/>
    <property type="match status" value="1"/>
</dbReference>
<dbReference type="InterPro" id="IPR018060">
    <property type="entry name" value="HTH_AraC"/>
</dbReference>
<dbReference type="SUPFAM" id="SSF46689">
    <property type="entry name" value="Homeodomain-like"/>
    <property type="match status" value="2"/>
</dbReference>
<dbReference type="InterPro" id="IPR018062">
    <property type="entry name" value="HTH_AraC-typ_CS"/>
</dbReference>
<evidence type="ECO:0000256" key="1">
    <source>
        <dbReference type="ARBA" id="ARBA00023015"/>
    </source>
</evidence>
<dbReference type="PANTHER" id="PTHR43280">
    <property type="entry name" value="ARAC-FAMILY TRANSCRIPTIONAL REGULATOR"/>
    <property type="match status" value="1"/>
</dbReference>
<dbReference type="Gene3D" id="2.60.120.10">
    <property type="entry name" value="Jelly Rolls"/>
    <property type="match status" value="1"/>
</dbReference>
<dbReference type="InterPro" id="IPR037923">
    <property type="entry name" value="HTH-like"/>
</dbReference>
<dbReference type="Proteomes" id="UP001589619">
    <property type="component" value="Unassembled WGS sequence"/>
</dbReference>
<evidence type="ECO:0000256" key="2">
    <source>
        <dbReference type="ARBA" id="ARBA00023125"/>
    </source>
</evidence>
<keyword evidence="6" id="KW-1185">Reference proteome</keyword>
<feature type="domain" description="HTH araC/xylS-type" evidence="4">
    <location>
        <begin position="170"/>
        <end position="267"/>
    </location>
</feature>
<evidence type="ECO:0000259" key="4">
    <source>
        <dbReference type="PROSITE" id="PS01124"/>
    </source>
</evidence>
<keyword evidence="2" id="KW-0238">DNA-binding</keyword>
<organism evidence="5 6">
    <name type="scientific">Paenibacillus hodogayensis</name>
    <dbReference type="NCBI Taxonomy" id="279208"/>
    <lineage>
        <taxon>Bacteria</taxon>
        <taxon>Bacillati</taxon>
        <taxon>Bacillota</taxon>
        <taxon>Bacilli</taxon>
        <taxon>Bacillales</taxon>
        <taxon>Paenibacillaceae</taxon>
        <taxon>Paenibacillus</taxon>
    </lineage>
</organism>
<dbReference type="InterPro" id="IPR014710">
    <property type="entry name" value="RmlC-like_jellyroll"/>
</dbReference>
<protein>
    <submittedName>
        <fullName evidence="5">AraC family transcriptional regulator</fullName>
    </submittedName>
</protein>
<dbReference type="InterPro" id="IPR009057">
    <property type="entry name" value="Homeodomain-like_sf"/>
</dbReference>
<keyword evidence="3" id="KW-0804">Transcription</keyword>
<reference evidence="5 6" key="1">
    <citation type="submission" date="2024-09" db="EMBL/GenBank/DDBJ databases">
        <authorList>
            <person name="Sun Q."/>
            <person name="Mori K."/>
        </authorList>
    </citation>
    <scope>NUCLEOTIDE SEQUENCE [LARGE SCALE GENOMIC DNA]</scope>
    <source>
        <strain evidence="5 6">JCM 12520</strain>
    </source>
</reference>
<dbReference type="EMBL" id="JBHMAG010000007">
    <property type="protein sequence ID" value="MFB9751440.1"/>
    <property type="molecule type" value="Genomic_DNA"/>
</dbReference>
<evidence type="ECO:0000313" key="6">
    <source>
        <dbReference type="Proteomes" id="UP001589619"/>
    </source>
</evidence>
<name>A0ABV5VT18_9BACL</name>
<evidence type="ECO:0000313" key="5">
    <source>
        <dbReference type="EMBL" id="MFB9751440.1"/>
    </source>
</evidence>
<proteinExistence type="predicted"/>
<dbReference type="SUPFAM" id="SSF51215">
    <property type="entry name" value="Regulatory protein AraC"/>
    <property type="match status" value="1"/>
</dbReference>
<dbReference type="SMART" id="SM00342">
    <property type="entry name" value="HTH_ARAC"/>
    <property type="match status" value="1"/>
</dbReference>
<keyword evidence="1" id="KW-0805">Transcription regulation</keyword>
<dbReference type="Gene3D" id="1.10.10.60">
    <property type="entry name" value="Homeodomain-like"/>
    <property type="match status" value="2"/>
</dbReference>
<dbReference type="InterPro" id="IPR003313">
    <property type="entry name" value="AraC-bd"/>
</dbReference>
<dbReference type="PROSITE" id="PS01124">
    <property type="entry name" value="HTH_ARAC_FAMILY_2"/>
    <property type="match status" value="1"/>
</dbReference>
<dbReference type="RefSeq" id="WP_344911941.1">
    <property type="nucleotide sequence ID" value="NZ_BAAAYO010000010.1"/>
</dbReference>
<dbReference type="Pfam" id="PF12833">
    <property type="entry name" value="HTH_18"/>
    <property type="match status" value="1"/>
</dbReference>
<dbReference type="PROSITE" id="PS00041">
    <property type="entry name" value="HTH_ARAC_FAMILY_1"/>
    <property type="match status" value="1"/>
</dbReference>
<gene>
    <name evidence="5" type="ORF">ACFFNY_07655</name>
</gene>
<sequence length="267" mass="31030">MSVVYAYSDFDFNVEISHISERKPNPQWKMDGISNNAQYLVAYCLEGEAFYKVEGKDFHIRKSDLLFFPRGVVRSAYANPDHPWSFIFISFDAQFLDEPSREQFDRLERWIRSPHLYKLSPLFLELSQVWTGRRAGFNVKCRSLLMDILYQLLHEQNRSMHGNFRYNAIERTANHILQHYAESFTTDQLASLSGLSASHFRLLFKKITGMTAVQYQNHIRLNKAKDLLLGGGCNVTEAALSVGYHDIYYFSRLFKKMTGKNPSDCIP</sequence>
<evidence type="ECO:0000256" key="3">
    <source>
        <dbReference type="ARBA" id="ARBA00023163"/>
    </source>
</evidence>
<accession>A0ABV5VT18</accession>